<dbReference type="PROSITE" id="PS01295">
    <property type="entry name" value="ISPD"/>
    <property type="match status" value="1"/>
</dbReference>
<dbReference type="InParanoid" id="B3RQD7"/>
<comment type="similarity">
    <text evidence="1">Belongs to the IspD/TarI cytidylyltransferase family. IspD subfamily.</text>
</comment>
<keyword evidence="2" id="KW-0808">Transferase</keyword>
<name>B3RQD7_TRIAD</name>
<dbReference type="InterPro" id="IPR018294">
    <property type="entry name" value="ISPD_synthase_CS"/>
</dbReference>
<dbReference type="OrthoDB" id="414267at2759"/>
<dbReference type="PANTHER" id="PTHR43015:SF1">
    <property type="entry name" value="D-RIBITOL-5-PHOSPHATE CYTIDYLYLTRANSFERASE"/>
    <property type="match status" value="1"/>
</dbReference>
<protein>
    <recommendedName>
        <fullName evidence="6">2-C-methyl-D-erythritol 4-phosphate cytidylyltransferase</fullName>
    </recommendedName>
</protein>
<dbReference type="GO" id="GO:0047349">
    <property type="term" value="F:D-ribitol-5-phosphate cytidylyltransferase activity"/>
    <property type="evidence" value="ECO:0000318"/>
    <property type="project" value="GO_Central"/>
</dbReference>
<dbReference type="GO" id="GO:0008299">
    <property type="term" value="P:isoprenoid biosynthetic process"/>
    <property type="evidence" value="ECO:0007669"/>
    <property type="project" value="InterPro"/>
</dbReference>
<dbReference type="InterPro" id="IPR034683">
    <property type="entry name" value="IspD/TarI"/>
</dbReference>
<dbReference type="CDD" id="cd02516">
    <property type="entry name" value="CDP-ME_synthetase"/>
    <property type="match status" value="1"/>
</dbReference>
<reference evidence="4 5" key="1">
    <citation type="journal article" date="2008" name="Nature">
        <title>The Trichoplax genome and the nature of placozoans.</title>
        <authorList>
            <person name="Srivastava M."/>
            <person name="Begovic E."/>
            <person name="Chapman J."/>
            <person name="Putnam N.H."/>
            <person name="Hellsten U."/>
            <person name="Kawashima T."/>
            <person name="Kuo A."/>
            <person name="Mitros T."/>
            <person name="Salamov A."/>
            <person name="Carpenter M.L."/>
            <person name="Signorovitch A.Y."/>
            <person name="Moreno M.A."/>
            <person name="Kamm K."/>
            <person name="Grimwood J."/>
            <person name="Schmutz J."/>
            <person name="Shapiro H."/>
            <person name="Grigoriev I.V."/>
            <person name="Buss L.W."/>
            <person name="Schierwater B."/>
            <person name="Dellaporta S.L."/>
            <person name="Rokhsar D.S."/>
        </authorList>
    </citation>
    <scope>NUCLEOTIDE SEQUENCE [LARGE SCALE GENOMIC DNA]</scope>
    <source>
        <strain evidence="4 5">Grell-BS-1999</strain>
    </source>
</reference>
<evidence type="ECO:0000256" key="2">
    <source>
        <dbReference type="ARBA" id="ARBA00022679"/>
    </source>
</evidence>
<evidence type="ECO:0008006" key="6">
    <source>
        <dbReference type="Google" id="ProtNLM"/>
    </source>
</evidence>
<keyword evidence="5" id="KW-1185">Reference proteome</keyword>
<organism evidence="4 5">
    <name type="scientific">Trichoplax adhaerens</name>
    <name type="common">Trichoplax reptans</name>
    <dbReference type="NCBI Taxonomy" id="10228"/>
    <lineage>
        <taxon>Eukaryota</taxon>
        <taxon>Metazoa</taxon>
        <taxon>Placozoa</taxon>
        <taxon>Uniplacotomia</taxon>
        <taxon>Trichoplacea</taxon>
        <taxon>Trichoplacidae</taxon>
        <taxon>Trichoplax</taxon>
    </lineage>
</organism>
<dbReference type="FunCoup" id="B3RQD7">
    <property type="interactions" value="135"/>
</dbReference>
<dbReference type="SUPFAM" id="SSF53448">
    <property type="entry name" value="Nucleotide-diphospho-sugar transferases"/>
    <property type="match status" value="1"/>
</dbReference>
<dbReference type="Gene3D" id="3.90.550.10">
    <property type="entry name" value="Spore Coat Polysaccharide Biosynthesis Protein SpsA, Chain A"/>
    <property type="match status" value="1"/>
</dbReference>
<dbReference type="KEGG" id="tad:TRIADDRAFT_21810"/>
<sequence>MSNNYDDNDVTFRICAVLPASGTGSRMAMQIPKQYYEIAGKPLLMYTVEAFDKISWIEKVVIVVPEDYVEYTKQLIKTHNIRRAVVATGSQTRHRSIYNGLTALKMNGSDPPDVVIIHDAVRPLVNEDILRSVAMAAMIYGAAGCTRPLVSTVIKASEDNILDHSLQRSQYRASETPQAFQYDVIKEAYDKCTDYDFDYGTECLHLANKYTDSTVKLVDGPPSLWKITYKKDLYAFEGIIKGL</sequence>
<dbReference type="GeneID" id="6751375"/>
<dbReference type="HOGENOM" id="CLU_061281_2_0_1"/>
<evidence type="ECO:0000313" key="5">
    <source>
        <dbReference type="Proteomes" id="UP000009022"/>
    </source>
</evidence>
<dbReference type="InterPro" id="IPR029044">
    <property type="entry name" value="Nucleotide-diphossugar_trans"/>
</dbReference>
<evidence type="ECO:0000256" key="3">
    <source>
        <dbReference type="ARBA" id="ARBA00022695"/>
    </source>
</evidence>
<proteinExistence type="inferred from homology"/>
<dbReference type="STRING" id="10228.B3RQD7"/>
<gene>
    <name evidence="4" type="ORF">TRIADDRAFT_21810</name>
</gene>
<dbReference type="EMBL" id="DS985242">
    <property type="protein sequence ID" value="EDV27813.1"/>
    <property type="molecule type" value="Genomic_DNA"/>
</dbReference>
<accession>B3RQD7</accession>
<dbReference type="PANTHER" id="PTHR43015">
    <property type="entry name" value="D-RIBITOL-5-PHOSPHATE CYTIDYLYLTRANSFERASE"/>
    <property type="match status" value="1"/>
</dbReference>
<dbReference type="FunFam" id="3.90.550.10:FF:000457">
    <property type="entry name" value="Isoprenoid synthase domain-containing protein"/>
    <property type="match status" value="1"/>
</dbReference>
<dbReference type="GO" id="GO:0035269">
    <property type="term" value="P:protein O-linked glycosylation via mannose"/>
    <property type="evidence" value="ECO:0000318"/>
    <property type="project" value="GO_Central"/>
</dbReference>
<keyword evidence="3" id="KW-0548">Nucleotidyltransferase</keyword>
<dbReference type="CTD" id="6751375"/>
<dbReference type="Proteomes" id="UP000009022">
    <property type="component" value="Unassembled WGS sequence"/>
</dbReference>
<evidence type="ECO:0000256" key="1">
    <source>
        <dbReference type="ARBA" id="ARBA00009789"/>
    </source>
</evidence>
<dbReference type="OMA" id="TPMLIHA"/>
<dbReference type="eggNOG" id="ENOG502QUUE">
    <property type="taxonomic scope" value="Eukaryota"/>
</dbReference>
<dbReference type="PhylomeDB" id="B3RQD7"/>
<dbReference type="AlphaFoldDB" id="B3RQD7"/>
<dbReference type="GO" id="GO:0005829">
    <property type="term" value="C:cytosol"/>
    <property type="evidence" value="ECO:0000318"/>
    <property type="project" value="GO_Central"/>
</dbReference>
<dbReference type="RefSeq" id="XP_002109647.1">
    <property type="nucleotide sequence ID" value="XM_002109611.1"/>
</dbReference>
<dbReference type="Pfam" id="PF01128">
    <property type="entry name" value="IspD"/>
    <property type="match status" value="1"/>
</dbReference>
<evidence type="ECO:0000313" key="4">
    <source>
        <dbReference type="EMBL" id="EDV27813.1"/>
    </source>
</evidence>